<evidence type="ECO:0000313" key="6">
    <source>
        <dbReference type="Proteomes" id="UP000199087"/>
    </source>
</evidence>
<name>A0A0U1NY35_9BACI</name>
<keyword evidence="2" id="KW-0346">Stress response</keyword>
<accession>A0A0U1NY35</accession>
<dbReference type="Gene3D" id="1.10.287.110">
    <property type="entry name" value="DnaJ domain"/>
    <property type="match status" value="1"/>
</dbReference>
<proteinExistence type="predicted"/>
<dbReference type="GO" id="GO:0006260">
    <property type="term" value="P:DNA replication"/>
    <property type="evidence" value="ECO:0007669"/>
    <property type="project" value="UniProtKB-KW"/>
</dbReference>
<evidence type="ECO:0000256" key="3">
    <source>
        <dbReference type="SAM" id="Coils"/>
    </source>
</evidence>
<dbReference type="PROSITE" id="PS50076">
    <property type="entry name" value="DNAJ_2"/>
    <property type="match status" value="1"/>
</dbReference>
<organism evidence="5 6">
    <name type="scientific">Neobacillus massiliamazoniensis</name>
    <dbReference type="NCBI Taxonomy" id="1499688"/>
    <lineage>
        <taxon>Bacteria</taxon>
        <taxon>Bacillati</taxon>
        <taxon>Bacillota</taxon>
        <taxon>Bacilli</taxon>
        <taxon>Bacillales</taxon>
        <taxon>Bacillaceae</taxon>
        <taxon>Neobacillus</taxon>
    </lineage>
</organism>
<reference evidence="6" key="1">
    <citation type="submission" date="2015-05" db="EMBL/GenBank/DDBJ databases">
        <authorList>
            <person name="Urmite Genomes"/>
        </authorList>
    </citation>
    <scope>NUCLEOTIDE SEQUENCE [LARGE SCALE GENOMIC DNA]</scope>
    <source>
        <strain evidence="6">LF1</strain>
    </source>
</reference>
<sequence length="164" mass="19202">MLNIKEATEQLTSAGIATSTEEVMNWIEEGKIIAKINKRRETTYTINVKDLIEFIIQKHFDHLTSQLEQSFQENRNLTEQIELLKTRIHIEQSKVRTLKKLLNAQIEVTEPSTFHYGELLGLNQDSNSHNLKKEFKKLLKALHPDRGGDERLFKVFSEHYKKLK</sequence>
<dbReference type="RefSeq" id="WP_245640430.1">
    <property type="nucleotide sequence ID" value="NZ_CVRB01000003.1"/>
</dbReference>
<dbReference type="InterPro" id="IPR036869">
    <property type="entry name" value="J_dom_sf"/>
</dbReference>
<keyword evidence="1" id="KW-0235">DNA replication</keyword>
<dbReference type="STRING" id="1499688.BN000_02837"/>
<evidence type="ECO:0000256" key="2">
    <source>
        <dbReference type="ARBA" id="ARBA00023016"/>
    </source>
</evidence>
<feature type="domain" description="J" evidence="4">
    <location>
        <begin position="115"/>
        <end position="164"/>
    </location>
</feature>
<keyword evidence="3" id="KW-0175">Coiled coil</keyword>
<dbReference type="InterPro" id="IPR001623">
    <property type="entry name" value="DnaJ_domain"/>
</dbReference>
<evidence type="ECO:0000256" key="1">
    <source>
        <dbReference type="ARBA" id="ARBA00022705"/>
    </source>
</evidence>
<dbReference type="EMBL" id="CVRB01000003">
    <property type="protein sequence ID" value="CRK82883.1"/>
    <property type="molecule type" value="Genomic_DNA"/>
</dbReference>
<dbReference type="SUPFAM" id="SSF46565">
    <property type="entry name" value="Chaperone J-domain"/>
    <property type="match status" value="1"/>
</dbReference>
<feature type="coiled-coil region" evidence="3">
    <location>
        <begin position="60"/>
        <end position="94"/>
    </location>
</feature>
<dbReference type="Proteomes" id="UP000199087">
    <property type="component" value="Unassembled WGS sequence"/>
</dbReference>
<gene>
    <name evidence="5" type="ORF">BN000_02837</name>
</gene>
<protein>
    <submittedName>
        <fullName evidence="5">DnaJ domain protein</fullName>
    </submittedName>
</protein>
<dbReference type="AlphaFoldDB" id="A0A0U1NY35"/>
<evidence type="ECO:0000313" key="5">
    <source>
        <dbReference type="EMBL" id="CRK82883.1"/>
    </source>
</evidence>
<evidence type="ECO:0000259" key="4">
    <source>
        <dbReference type="PROSITE" id="PS50076"/>
    </source>
</evidence>
<keyword evidence="6" id="KW-1185">Reference proteome</keyword>